<keyword evidence="4" id="KW-0804">Transcription</keyword>
<dbReference type="GO" id="GO:0006352">
    <property type="term" value="P:DNA-templated transcription initiation"/>
    <property type="evidence" value="ECO:0007669"/>
    <property type="project" value="InterPro"/>
</dbReference>
<dbReference type="GO" id="GO:0016987">
    <property type="term" value="F:sigma factor activity"/>
    <property type="evidence" value="ECO:0007669"/>
    <property type="project" value="UniProtKB-KW"/>
</dbReference>
<dbReference type="InterPro" id="IPR014327">
    <property type="entry name" value="RNA_pol_sigma70_bacteroid"/>
</dbReference>
<evidence type="ECO:0000259" key="5">
    <source>
        <dbReference type="Pfam" id="PF04542"/>
    </source>
</evidence>
<keyword evidence="3" id="KW-0731">Sigma factor</keyword>
<dbReference type="InterPro" id="IPR036388">
    <property type="entry name" value="WH-like_DNA-bd_sf"/>
</dbReference>
<dbReference type="Pfam" id="PF08281">
    <property type="entry name" value="Sigma70_r4_2"/>
    <property type="match status" value="1"/>
</dbReference>
<dbReference type="GO" id="GO:0003677">
    <property type="term" value="F:DNA binding"/>
    <property type="evidence" value="ECO:0007669"/>
    <property type="project" value="InterPro"/>
</dbReference>
<feature type="domain" description="RNA polymerase sigma-70 region 2" evidence="5">
    <location>
        <begin position="27"/>
        <end position="93"/>
    </location>
</feature>
<dbReference type="InterPro" id="IPR014284">
    <property type="entry name" value="RNA_pol_sigma-70_dom"/>
</dbReference>
<dbReference type="InterPro" id="IPR007627">
    <property type="entry name" value="RNA_pol_sigma70_r2"/>
</dbReference>
<evidence type="ECO:0000256" key="2">
    <source>
        <dbReference type="ARBA" id="ARBA00023015"/>
    </source>
</evidence>
<proteinExistence type="inferred from homology"/>
<dbReference type="Proteomes" id="UP000190150">
    <property type="component" value="Unassembled WGS sequence"/>
</dbReference>
<dbReference type="PANTHER" id="PTHR43133:SF46">
    <property type="entry name" value="RNA POLYMERASE SIGMA-70 FACTOR ECF SUBFAMILY"/>
    <property type="match status" value="1"/>
</dbReference>
<keyword evidence="2" id="KW-0805">Transcription regulation</keyword>
<dbReference type="EMBL" id="FUZF01000006">
    <property type="protein sequence ID" value="SKB67318.1"/>
    <property type="molecule type" value="Genomic_DNA"/>
</dbReference>
<sequence length="183" mass="21531">MKTYSAYSDEYLFSLSQNGDNAAFDVLYERFFSLLYVHALRKLQDSQEAKDLVQDTFTALYQKKETLGEIANFSGYLYVLLKNKILNFLEKKKVRSNYLESVDSYQAHSSIENYVFEKELRAQIEEGINLLPEKMRLVFEMSRFDHLTHKEIGEQLNISDKTVKRQIVNALKIIRSKINLLFF</sequence>
<dbReference type="NCBIfam" id="TIGR02937">
    <property type="entry name" value="sigma70-ECF"/>
    <property type="match status" value="1"/>
</dbReference>
<comment type="similarity">
    <text evidence="1">Belongs to the sigma-70 factor family. ECF subfamily.</text>
</comment>
<evidence type="ECO:0000256" key="3">
    <source>
        <dbReference type="ARBA" id="ARBA00023082"/>
    </source>
</evidence>
<evidence type="ECO:0000313" key="7">
    <source>
        <dbReference type="EMBL" id="SKB67318.1"/>
    </source>
</evidence>
<dbReference type="RefSeq" id="WP_079642736.1">
    <property type="nucleotide sequence ID" value="NZ_FUZF01000006.1"/>
</dbReference>
<dbReference type="CDD" id="cd06171">
    <property type="entry name" value="Sigma70_r4"/>
    <property type="match status" value="1"/>
</dbReference>
<dbReference type="NCBIfam" id="TIGR02985">
    <property type="entry name" value="Sig70_bacteroi1"/>
    <property type="match status" value="1"/>
</dbReference>
<dbReference type="PANTHER" id="PTHR43133">
    <property type="entry name" value="RNA POLYMERASE ECF-TYPE SIGMA FACTO"/>
    <property type="match status" value="1"/>
</dbReference>
<name>A0A1T5D6A7_9SPHI</name>
<dbReference type="Gene3D" id="1.10.10.10">
    <property type="entry name" value="Winged helix-like DNA-binding domain superfamily/Winged helix DNA-binding domain"/>
    <property type="match status" value="1"/>
</dbReference>
<dbReference type="Pfam" id="PF04542">
    <property type="entry name" value="Sigma70_r2"/>
    <property type="match status" value="1"/>
</dbReference>
<evidence type="ECO:0000256" key="4">
    <source>
        <dbReference type="ARBA" id="ARBA00023163"/>
    </source>
</evidence>
<dbReference type="InterPro" id="IPR039425">
    <property type="entry name" value="RNA_pol_sigma-70-like"/>
</dbReference>
<reference evidence="8" key="1">
    <citation type="submission" date="2017-02" db="EMBL/GenBank/DDBJ databases">
        <authorList>
            <person name="Varghese N."/>
            <person name="Submissions S."/>
        </authorList>
    </citation>
    <scope>NUCLEOTIDE SEQUENCE [LARGE SCALE GENOMIC DNA]</scope>
    <source>
        <strain evidence="8">DSM 24091</strain>
    </source>
</reference>
<dbReference type="InterPro" id="IPR013324">
    <property type="entry name" value="RNA_pol_sigma_r3/r4-like"/>
</dbReference>
<feature type="domain" description="RNA polymerase sigma factor 70 region 4 type 2" evidence="6">
    <location>
        <begin position="122"/>
        <end position="172"/>
    </location>
</feature>
<evidence type="ECO:0000256" key="1">
    <source>
        <dbReference type="ARBA" id="ARBA00010641"/>
    </source>
</evidence>
<accession>A0A1T5D6A7</accession>
<evidence type="ECO:0000313" key="8">
    <source>
        <dbReference type="Proteomes" id="UP000190150"/>
    </source>
</evidence>
<protein>
    <submittedName>
        <fullName evidence="7">RNA polymerase sigma-70 factor, ECF subfamily</fullName>
    </submittedName>
</protein>
<dbReference type="SUPFAM" id="SSF88946">
    <property type="entry name" value="Sigma2 domain of RNA polymerase sigma factors"/>
    <property type="match status" value="1"/>
</dbReference>
<dbReference type="STRING" id="1513896.SAMN05660841_01780"/>
<dbReference type="SUPFAM" id="SSF88659">
    <property type="entry name" value="Sigma3 and sigma4 domains of RNA polymerase sigma factors"/>
    <property type="match status" value="1"/>
</dbReference>
<evidence type="ECO:0000259" key="6">
    <source>
        <dbReference type="Pfam" id="PF08281"/>
    </source>
</evidence>
<keyword evidence="8" id="KW-1185">Reference proteome</keyword>
<dbReference type="AlphaFoldDB" id="A0A1T5D6A7"/>
<dbReference type="Gene3D" id="1.10.1740.10">
    <property type="match status" value="1"/>
</dbReference>
<organism evidence="7 8">
    <name type="scientific">Sphingobacterium nematocida</name>
    <dbReference type="NCBI Taxonomy" id="1513896"/>
    <lineage>
        <taxon>Bacteria</taxon>
        <taxon>Pseudomonadati</taxon>
        <taxon>Bacteroidota</taxon>
        <taxon>Sphingobacteriia</taxon>
        <taxon>Sphingobacteriales</taxon>
        <taxon>Sphingobacteriaceae</taxon>
        <taxon>Sphingobacterium</taxon>
    </lineage>
</organism>
<dbReference type="InterPro" id="IPR013325">
    <property type="entry name" value="RNA_pol_sigma_r2"/>
</dbReference>
<dbReference type="OrthoDB" id="679904at2"/>
<dbReference type="InterPro" id="IPR013249">
    <property type="entry name" value="RNA_pol_sigma70_r4_t2"/>
</dbReference>
<gene>
    <name evidence="7" type="ORF">SAMN05660841_01780</name>
</gene>